<dbReference type="AlphaFoldDB" id="A0A1U7DCF5"/>
<comment type="similarity">
    <text evidence="1">Belongs to the SorC transcriptional regulatory family.</text>
</comment>
<dbReference type="InterPro" id="IPR037171">
    <property type="entry name" value="NagB/RpiA_transferase-like"/>
</dbReference>
<dbReference type="InterPro" id="IPR036390">
    <property type="entry name" value="WH_DNA-bd_sf"/>
</dbReference>
<dbReference type="InterPro" id="IPR036388">
    <property type="entry name" value="WH-like_DNA-bd_sf"/>
</dbReference>
<keyword evidence="6" id="KW-0614">Plasmid</keyword>
<dbReference type="Proteomes" id="UP000186559">
    <property type="component" value="Plasmid pTPRO1"/>
</dbReference>
<dbReference type="PANTHER" id="PTHR34294:SF1">
    <property type="entry name" value="TRANSCRIPTIONAL REGULATOR LSRR"/>
    <property type="match status" value="1"/>
</dbReference>
<accession>A0A1U7DCF5</accession>
<feature type="domain" description="HTH crp-type" evidence="5">
    <location>
        <begin position="1"/>
        <end position="87"/>
    </location>
</feature>
<gene>
    <name evidence="6" type="ORF">Ga0080559_TMP309</name>
</gene>
<keyword evidence="7" id="KW-1185">Reference proteome</keyword>
<dbReference type="Gene3D" id="1.10.10.10">
    <property type="entry name" value="Winged helix-like DNA-binding domain superfamily/Winged helix DNA-binding domain"/>
    <property type="match status" value="1"/>
</dbReference>
<proteinExistence type="inferred from homology"/>
<dbReference type="KEGG" id="tpro:Ga0080559_TMP309"/>
<protein>
    <submittedName>
        <fullName evidence="6">Transcriptional regulator with sigma factor-related N-terminal domain</fullName>
    </submittedName>
</protein>
<dbReference type="RefSeq" id="WP_076625532.1">
    <property type="nucleotide sequence ID" value="NZ_CP014797.1"/>
</dbReference>
<dbReference type="Gene3D" id="3.40.50.1360">
    <property type="match status" value="1"/>
</dbReference>
<evidence type="ECO:0000256" key="3">
    <source>
        <dbReference type="ARBA" id="ARBA00023125"/>
    </source>
</evidence>
<dbReference type="PROSITE" id="PS51063">
    <property type="entry name" value="HTH_CRP_2"/>
    <property type="match status" value="1"/>
</dbReference>
<organism evidence="6 7">
    <name type="scientific">Salipiger profundus</name>
    <dbReference type="NCBI Taxonomy" id="1229727"/>
    <lineage>
        <taxon>Bacteria</taxon>
        <taxon>Pseudomonadati</taxon>
        <taxon>Pseudomonadota</taxon>
        <taxon>Alphaproteobacteria</taxon>
        <taxon>Rhodobacterales</taxon>
        <taxon>Roseobacteraceae</taxon>
        <taxon>Salipiger</taxon>
    </lineage>
</organism>
<dbReference type="GO" id="GO:0006355">
    <property type="term" value="P:regulation of DNA-templated transcription"/>
    <property type="evidence" value="ECO:0007669"/>
    <property type="project" value="InterPro"/>
</dbReference>
<dbReference type="EMBL" id="CP014797">
    <property type="protein sequence ID" value="APX25792.1"/>
    <property type="molecule type" value="Genomic_DNA"/>
</dbReference>
<keyword evidence="4" id="KW-0804">Transcription</keyword>
<geneLocation type="plasmid" evidence="7">
    <name>ptpro1</name>
</geneLocation>
<evidence type="ECO:0000256" key="1">
    <source>
        <dbReference type="ARBA" id="ARBA00010466"/>
    </source>
</evidence>
<dbReference type="InterPro" id="IPR051054">
    <property type="entry name" value="SorC_transcr_regulators"/>
</dbReference>
<reference evidence="6 7" key="1">
    <citation type="submission" date="2016-03" db="EMBL/GenBank/DDBJ databases">
        <title>Deep-sea bacteria in the southern Pacific.</title>
        <authorList>
            <person name="Tang K."/>
        </authorList>
    </citation>
    <scope>NUCLEOTIDE SEQUENCE [LARGE SCALE GENOMIC DNA]</scope>
    <source>
        <strain evidence="6 7">JLT2016</strain>
        <plasmid evidence="7">Plasmid ptpro1</plasmid>
    </source>
</reference>
<sequence>MRSDEFEIEDERARVGWYYFVAGLTQKDIADRLQITRLKVNRIIGQLRSEGRVRIELEMPLISCREAAEKVAVKYGLDEVVVVPDLDDFLQQKQMIGEAAGHMVNPLIKGLDLGIGIGSGRTLSSVVRRMTARPNDGSWVVGLIGGITRATGSNSFDVATEAAQTLGVECHYLTAPIYCASRDARDALLLIDELTDVLARTEIADVALVSCGSVEEMSSLTQVRVIKDHLDDIVAAGAVGEILGCFIDADGRPVDHFINDTIIALPPDKLKMKPESILVSGGMNKLTVMRAILRGGYVNRLATNEGVARALLES</sequence>
<dbReference type="InterPro" id="IPR012318">
    <property type="entry name" value="HTH_CRP"/>
</dbReference>
<evidence type="ECO:0000256" key="2">
    <source>
        <dbReference type="ARBA" id="ARBA00023015"/>
    </source>
</evidence>
<dbReference type="PANTHER" id="PTHR34294">
    <property type="entry name" value="TRANSCRIPTIONAL REGULATOR-RELATED"/>
    <property type="match status" value="1"/>
</dbReference>
<dbReference type="Pfam" id="PF04198">
    <property type="entry name" value="Sugar-bind"/>
    <property type="match status" value="1"/>
</dbReference>
<evidence type="ECO:0000313" key="6">
    <source>
        <dbReference type="EMBL" id="APX25792.1"/>
    </source>
</evidence>
<name>A0A1U7DCF5_9RHOB</name>
<dbReference type="InterPro" id="IPR007324">
    <property type="entry name" value="Sugar-bd_dom_put"/>
</dbReference>
<dbReference type="OrthoDB" id="9808171at2"/>
<dbReference type="GO" id="GO:0030246">
    <property type="term" value="F:carbohydrate binding"/>
    <property type="evidence" value="ECO:0007669"/>
    <property type="project" value="InterPro"/>
</dbReference>
<evidence type="ECO:0000313" key="7">
    <source>
        <dbReference type="Proteomes" id="UP000186559"/>
    </source>
</evidence>
<dbReference type="SUPFAM" id="SSF46785">
    <property type="entry name" value="Winged helix' DNA-binding domain"/>
    <property type="match status" value="1"/>
</dbReference>
<dbReference type="SUPFAM" id="SSF100950">
    <property type="entry name" value="NagB/RpiA/CoA transferase-like"/>
    <property type="match status" value="1"/>
</dbReference>
<keyword evidence="3" id="KW-0238">DNA-binding</keyword>
<evidence type="ECO:0000256" key="4">
    <source>
        <dbReference type="ARBA" id="ARBA00023163"/>
    </source>
</evidence>
<evidence type="ECO:0000259" key="5">
    <source>
        <dbReference type="PROSITE" id="PS51063"/>
    </source>
</evidence>
<dbReference type="GO" id="GO:0003677">
    <property type="term" value="F:DNA binding"/>
    <property type="evidence" value="ECO:0007669"/>
    <property type="project" value="UniProtKB-KW"/>
</dbReference>
<keyword evidence="2" id="KW-0805">Transcription regulation</keyword>